<reference evidence="4 5" key="1">
    <citation type="journal article" date="2021" name="Microbiol. Resour. Announc.">
        <title>Draft Genome Sequence of Coralloluteibacterium stylophorae LMG 29479T.</title>
        <authorList>
            <person name="Karlyshev A.V."/>
            <person name="Kudryashova E.B."/>
            <person name="Ariskina E.V."/>
            <person name="Conroy A.P."/>
            <person name="Abidueva E.Y."/>
        </authorList>
    </citation>
    <scope>NUCLEOTIDE SEQUENCE [LARGE SCALE GENOMIC DNA]</scope>
    <source>
        <strain evidence="4 5">LMG 29479</strain>
    </source>
</reference>
<dbReference type="EMBL" id="JAGQFT020000001">
    <property type="protein sequence ID" value="MBS7455604.1"/>
    <property type="molecule type" value="Genomic_DNA"/>
</dbReference>
<protein>
    <submittedName>
        <fullName evidence="4">Gfo/Idh/MocA family oxidoreductase</fullName>
    </submittedName>
</protein>
<gene>
    <name evidence="4" type="ORF">KB893_000440</name>
</gene>
<dbReference type="Pfam" id="PF01408">
    <property type="entry name" value="GFO_IDH_MocA"/>
    <property type="match status" value="1"/>
</dbReference>
<dbReference type="GO" id="GO:0016491">
    <property type="term" value="F:oxidoreductase activity"/>
    <property type="evidence" value="ECO:0007669"/>
    <property type="project" value="UniProtKB-KW"/>
</dbReference>
<dbReference type="InterPro" id="IPR050463">
    <property type="entry name" value="Gfo/Idh/MocA_oxidrdct_glycsds"/>
</dbReference>
<evidence type="ECO:0000313" key="5">
    <source>
        <dbReference type="Proteomes" id="UP000675747"/>
    </source>
</evidence>
<dbReference type="InterPro" id="IPR055170">
    <property type="entry name" value="GFO_IDH_MocA-like_dom"/>
</dbReference>
<accession>A0AAP2C8C4</accession>
<dbReference type="PANTHER" id="PTHR43818">
    <property type="entry name" value="BCDNA.GH03377"/>
    <property type="match status" value="1"/>
</dbReference>
<dbReference type="InterPro" id="IPR036291">
    <property type="entry name" value="NAD(P)-bd_dom_sf"/>
</dbReference>
<comment type="caution">
    <text evidence="4">The sequence shown here is derived from an EMBL/GenBank/DDBJ whole genome shotgun (WGS) entry which is preliminary data.</text>
</comment>
<feature type="domain" description="Gfo/Idh/MocA-like oxidoreductase N-terminal" evidence="2">
    <location>
        <begin position="61"/>
        <end position="184"/>
    </location>
</feature>
<sequence length="418" mass="45636">MNAVAPDLLRRRLLQGAGGSLLAASALGAAGAQTRVPERASGQPMPELARPLPAGPQRRLGWAVVGLGNFALNQMLPSFADSKHARLVALVSGNRDKAREVAGHYGVEDDNIYGYDDFDRIAENDAIDVVYIVLPPALHADYTIRALEAGKHVLCEKPMAPTVAECDAMIEAADRAGRKLMIAYRAQYQAHNLEAIRMIQDGELGALKYITSAHSRNTNPEEPADQWRLQKEMAGGGSLFDIGIYSLNAARYLSGEEPVRISASIHSDASDPRFREVEDLVLFRLEFPSGVIANCSSGFSTASMNRATAVGADAVLTMEPATDYYRHSLSVSSKDGTRELGLREDNQFAQEIDHLCECIRADTTPKTPGAEGRQDVRLMLAIYEAARSGRTMPFESDYRRSREELLRGYAIVEALKQA</sequence>
<proteinExistence type="predicted"/>
<evidence type="ECO:0000259" key="3">
    <source>
        <dbReference type="Pfam" id="PF22725"/>
    </source>
</evidence>
<dbReference type="PRINTS" id="PR01775">
    <property type="entry name" value="GLFROXRDTASE"/>
</dbReference>
<dbReference type="SUPFAM" id="SSF55347">
    <property type="entry name" value="Glyceraldehyde-3-phosphate dehydrogenase-like, C-terminal domain"/>
    <property type="match status" value="1"/>
</dbReference>
<dbReference type="Pfam" id="PF22725">
    <property type="entry name" value="GFO_IDH_MocA_C3"/>
    <property type="match status" value="1"/>
</dbReference>
<dbReference type="InterPro" id="IPR000683">
    <property type="entry name" value="Gfo/Idh/MocA-like_OxRdtase_N"/>
</dbReference>
<dbReference type="Proteomes" id="UP000675747">
    <property type="component" value="Unassembled WGS sequence"/>
</dbReference>
<dbReference type="AlphaFoldDB" id="A0AAP2C8C4"/>
<dbReference type="RefSeq" id="WP_213173293.1">
    <property type="nucleotide sequence ID" value="NZ_JAGQFT020000001.1"/>
</dbReference>
<evidence type="ECO:0000313" key="4">
    <source>
        <dbReference type="EMBL" id="MBS7455604.1"/>
    </source>
</evidence>
<dbReference type="InterPro" id="IPR008354">
    <property type="entry name" value="Glc-Fru_OxRdtase_bac"/>
</dbReference>
<dbReference type="PANTHER" id="PTHR43818:SF11">
    <property type="entry name" value="BCDNA.GH03377"/>
    <property type="match status" value="1"/>
</dbReference>
<keyword evidence="1" id="KW-0560">Oxidoreductase</keyword>
<dbReference type="InterPro" id="IPR006311">
    <property type="entry name" value="TAT_signal"/>
</dbReference>
<dbReference type="Gene3D" id="3.30.360.10">
    <property type="entry name" value="Dihydrodipicolinate Reductase, domain 2"/>
    <property type="match status" value="1"/>
</dbReference>
<dbReference type="SUPFAM" id="SSF51735">
    <property type="entry name" value="NAD(P)-binding Rossmann-fold domains"/>
    <property type="match status" value="1"/>
</dbReference>
<feature type="domain" description="GFO/IDH/MocA-like oxidoreductase" evidence="3">
    <location>
        <begin position="194"/>
        <end position="314"/>
    </location>
</feature>
<organism evidence="4 5">
    <name type="scientific">Coralloluteibacterium stylophorae</name>
    <dbReference type="NCBI Taxonomy" id="1776034"/>
    <lineage>
        <taxon>Bacteria</taxon>
        <taxon>Pseudomonadati</taxon>
        <taxon>Pseudomonadota</taxon>
        <taxon>Gammaproteobacteria</taxon>
        <taxon>Lysobacterales</taxon>
        <taxon>Lysobacteraceae</taxon>
        <taxon>Coralloluteibacterium</taxon>
    </lineage>
</organism>
<name>A0AAP2C8C4_9GAMM</name>
<dbReference type="GO" id="GO:0000166">
    <property type="term" value="F:nucleotide binding"/>
    <property type="evidence" value="ECO:0007669"/>
    <property type="project" value="InterPro"/>
</dbReference>
<keyword evidence="5" id="KW-1185">Reference proteome</keyword>
<evidence type="ECO:0000256" key="1">
    <source>
        <dbReference type="ARBA" id="ARBA00023002"/>
    </source>
</evidence>
<dbReference type="PROSITE" id="PS51318">
    <property type="entry name" value="TAT"/>
    <property type="match status" value="1"/>
</dbReference>
<evidence type="ECO:0000259" key="2">
    <source>
        <dbReference type="Pfam" id="PF01408"/>
    </source>
</evidence>
<dbReference type="Gene3D" id="3.40.50.720">
    <property type="entry name" value="NAD(P)-binding Rossmann-like Domain"/>
    <property type="match status" value="1"/>
</dbReference>